<evidence type="ECO:0000313" key="2">
    <source>
        <dbReference type="EMBL" id="AEI30277.1"/>
    </source>
</evidence>
<accession>F8UGX0</accession>
<gene>
    <name evidence="2" type="ORF">LDC_03681</name>
</gene>
<reference evidence="2" key="1">
    <citation type="submission" date="2011-04" db="EMBL/GenBank/DDBJ databases">
        <title>Taxonomic and functional metagenomic profiling of the microbial community in the anoxic sediment of a brackish shallow lake (Laguna de Carrizo Central Spain).</title>
        <authorList>
            <consortium name="CONSOLIDER consortium CSD2007-00005"/>
            <person name="Guazzaroni M.-E."/>
            <person name="Richter M."/>
            <person name="Garcia-Salamanca A."/>
            <person name="Yarza P."/>
            <person name="Ferrer M."/>
        </authorList>
    </citation>
    <scope>NUCLEOTIDE SEQUENCE</scope>
</reference>
<protein>
    <recommendedName>
        <fullName evidence="1">DUF4423 domain-containing protein</fullName>
    </recommendedName>
</protein>
<sequence>MPNIFEYADYKNFLKDYYNEMKAGNYGFSYQAFAQKCGIKNKGNINDIVHGRRPASKANIIGLAQAIKLNTAETEYFEALAGFNQAKDFRIRDYYYEKLKSVKKVSISKEPLKLREDQYEFYSKPYHGVIRLLIQMYGFEDKKGNYKWLSQSVWPKISIIAARKSVELLKRLGFIKKTNKCSYKVTNSTYTTPPEIQSHALQHFHIKTGLLGVNAITELSRDMRNITSLTIGISRRTYEKFCGEIQAFRRKLLSEAEKDANADSVYQLNFQLFPMSDTEKKAG</sequence>
<organism evidence="2">
    <name type="scientific">uncultured microorganism</name>
    <dbReference type="NCBI Taxonomy" id="358574"/>
    <lineage>
        <taxon>unclassified sequences</taxon>
        <taxon>environmental samples</taxon>
    </lineage>
</organism>
<dbReference type="AlphaFoldDB" id="F8UGX0"/>
<dbReference type="NCBIfam" id="TIGR02147">
    <property type="entry name" value="Fsuc_second"/>
    <property type="match status" value="1"/>
</dbReference>
<dbReference type="InterPro" id="IPR011873">
    <property type="entry name" value="CHP02147"/>
</dbReference>
<proteinExistence type="predicted"/>
<dbReference type="InterPro" id="IPR025537">
    <property type="entry name" value="DUF4423"/>
</dbReference>
<dbReference type="Pfam" id="PF14394">
    <property type="entry name" value="DUF4423"/>
    <property type="match status" value="1"/>
</dbReference>
<feature type="domain" description="DUF4423" evidence="1">
    <location>
        <begin position="113"/>
        <end position="275"/>
    </location>
</feature>
<dbReference type="EMBL" id="JF805034">
    <property type="protein sequence ID" value="AEI30277.1"/>
    <property type="molecule type" value="Genomic_DNA"/>
</dbReference>
<evidence type="ECO:0000259" key="1">
    <source>
        <dbReference type="Pfam" id="PF14394"/>
    </source>
</evidence>
<name>F8UGX0_9ZZZZ</name>